<dbReference type="Proteomes" id="UP000229307">
    <property type="component" value="Unassembled WGS sequence"/>
</dbReference>
<dbReference type="AlphaFoldDB" id="A0A2M7SDV9"/>
<name>A0A2M7SDV9_9BACT</name>
<reference evidence="2" key="1">
    <citation type="submission" date="2017-09" db="EMBL/GenBank/DDBJ databases">
        <title>Depth-based differentiation of microbial function through sediment-hosted aquifers and enrichment of novel symbionts in the deep terrestrial subsurface.</title>
        <authorList>
            <person name="Probst A.J."/>
            <person name="Ladd B."/>
            <person name="Jarett J.K."/>
            <person name="Geller-Mcgrath D.E."/>
            <person name="Sieber C.M.K."/>
            <person name="Emerson J.B."/>
            <person name="Anantharaman K."/>
            <person name="Thomas B.C."/>
            <person name="Malmstrom R."/>
            <person name="Stieglmeier M."/>
            <person name="Klingl A."/>
            <person name="Woyke T."/>
            <person name="Ryan C.M."/>
            <person name="Banfield J.F."/>
        </authorList>
    </citation>
    <scope>NUCLEOTIDE SEQUENCE [LARGE SCALE GENOMIC DNA]</scope>
</reference>
<organism evidence="1 2">
    <name type="scientific">Candidatus Desantisbacteria bacterium CG_4_10_14_0_8_um_filter_48_22</name>
    <dbReference type="NCBI Taxonomy" id="1974543"/>
    <lineage>
        <taxon>Bacteria</taxon>
        <taxon>Candidatus Desantisiibacteriota</taxon>
    </lineage>
</organism>
<sequence>MINYLFDSSVAIEWYAPKSTFRTQSEFYKSCALRAKIAFQKEEGKAILFIPSFCIAEVRNIFGKWYLRHKNIFNSKNPKAHYETCFNKFIAHVHDRKFFYSYDLNRYHNLNTTEVIEVEHTTDTEFDASGLTPGTNNTIIEAEFKKKDSHDSISKHHLTSFDILIIAMGMELKRMKGEEIYLVTNDKRMALISSKKSEFPKPLYWSDLNVPDLPTA</sequence>
<evidence type="ECO:0008006" key="3">
    <source>
        <dbReference type="Google" id="ProtNLM"/>
    </source>
</evidence>
<dbReference type="EMBL" id="PFMR01000090">
    <property type="protein sequence ID" value="PIZ17702.1"/>
    <property type="molecule type" value="Genomic_DNA"/>
</dbReference>
<gene>
    <name evidence="1" type="ORF">COY52_03225</name>
</gene>
<evidence type="ECO:0000313" key="2">
    <source>
        <dbReference type="Proteomes" id="UP000229307"/>
    </source>
</evidence>
<accession>A0A2M7SDV9</accession>
<protein>
    <recommendedName>
        <fullName evidence="3">PIN domain-containing protein</fullName>
    </recommendedName>
</protein>
<proteinExistence type="predicted"/>
<comment type="caution">
    <text evidence="1">The sequence shown here is derived from an EMBL/GenBank/DDBJ whole genome shotgun (WGS) entry which is preliminary data.</text>
</comment>
<evidence type="ECO:0000313" key="1">
    <source>
        <dbReference type="EMBL" id="PIZ17702.1"/>
    </source>
</evidence>